<organism evidence="1 2">
    <name type="scientific">Prosthecochloris vibrioformis</name>
    <name type="common">Chlorobium vibrioforme</name>
    <dbReference type="NCBI Taxonomy" id="1098"/>
    <lineage>
        <taxon>Bacteria</taxon>
        <taxon>Pseudomonadati</taxon>
        <taxon>Chlorobiota</taxon>
        <taxon>Chlorobiia</taxon>
        <taxon>Chlorobiales</taxon>
        <taxon>Chlorobiaceae</taxon>
        <taxon>Prosthecochloris</taxon>
    </lineage>
</organism>
<gene>
    <name evidence="1" type="ORF">FGF68_09705</name>
</gene>
<keyword evidence="2" id="KW-1185">Reference proteome</keyword>
<dbReference type="EMBL" id="VDCI01000010">
    <property type="protein sequence ID" value="TNJ35939.1"/>
    <property type="molecule type" value="Genomic_DNA"/>
</dbReference>
<dbReference type="Proteomes" id="UP000309544">
    <property type="component" value="Unassembled WGS sequence"/>
</dbReference>
<name>A0A5C4RYC6_PROVB</name>
<dbReference type="RefSeq" id="WP_139626883.1">
    <property type="nucleotide sequence ID" value="NZ_VDCI01000010.1"/>
</dbReference>
<evidence type="ECO:0000313" key="2">
    <source>
        <dbReference type="Proteomes" id="UP000309544"/>
    </source>
</evidence>
<accession>A0A5C4RYC6</accession>
<protein>
    <submittedName>
        <fullName evidence="1">Uncharacterized protein</fullName>
    </submittedName>
</protein>
<sequence>MNQEKIRELLDTLNSLQENLLGLPDDMLLGIDPRDNESLEQGSRFIIDYNNSLGLFVESSSKIASLIKAHFRIDPEKDEVVEESANRQQRERLIAELDQTVPHTLEENFTYKRPFGFILGETAVKGLKTWKSLYLSVLDILQSADPEKFAALPHTDRFISNRGNPLFSNNHSILRVGEKLPSGLYTEVNLSANMIRNNLYDLLEHFGYDPKAMKIYLREDRDA</sequence>
<reference evidence="1 2" key="1">
    <citation type="submission" date="2019-05" db="EMBL/GenBank/DDBJ databases">
        <title>Draft Whole-Genome sequence of the green sulfur bacterium Prosthecochloris vibrioformis DSM 260.</title>
        <authorList>
            <person name="Meyer T.E."/>
            <person name="Kyndt J.A."/>
        </authorList>
    </citation>
    <scope>NUCLEOTIDE SEQUENCE [LARGE SCALE GENOMIC DNA]</scope>
    <source>
        <strain evidence="1 2">DSM 260</strain>
    </source>
</reference>
<comment type="caution">
    <text evidence="1">The sequence shown here is derived from an EMBL/GenBank/DDBJ whole genome shotgun (WGS) entry which is preliminary data.</text>
</comment>
<proteinExistence type="predicted"/>
<evidence type="ECO:0000313" key="1">
    <source>
        <dbReference type="EMBL" id="TNJ35939.1"/>
    </source>
</evidence>
<dbReference type="AlphaFoldDB" id="A0A5C4RYC6"/>